<dbReference type="OrthoDB" id="9788272at2"/>
<evidence type="ECO:0000256" key="2">
    <source>
        <dbReference type="ARBA" id="ARBA00022695"/>
    </source>
</evidence>
<dbReference type="PANTHER" id="PTHR43584">
    <property type="entry name" value="NUCLEOTIDYL TRANSFERASE"/>
    <property type="match status" value="1"/>
</dbReference>
<dbReference type="PANTHER" id="PTHR43584:SF8">
    <property type="entry name" value="N-ACETYLMURAMATE ALPHA-1-PHOSPHATE URIDYLYLTRANSFERASE"/>
    <property type="match status" value="1"/>
</dbReference>
<proteinExistence type="predicted"/>
<dbReference type="EC" id="2.7.7.-" evidence="4"/>
<dbReference type="EMBL" id="BDOQ01000019">
    <property type="protein sequence ID" value="GBG15603.1"/>
    <property type="molecule type" value="Genomic_DNA"/>
</dbReference>
<feature type="domain" description="Nucleotidyl transferase" evidence="3">
    <location>
        <begin position="2"/>
        <end position="117"/>
    </location>
</feature>
<dbReference type="SUPFAM" id="SSF53448">
    <property type="entry name" value="Nucleotide-diphospho-sugar transferases"/>
    <property type="match status" value="1"/>
</dbReference>
<dbReference type="InterPro" id="IPR054790">
    <property type="entry name" value="MurU"/>
</dbReference>
<sequence length="223" mass="24264">MKAMILAAGRGERMRPLTDHTPKPLLRVGGKPLIVWHIEHLAAAGFRDLVINHAHLGKQIEAALGNGAQFGVSIQYSPEPEALETAGGIAQALPLLGDEPFLVVNGDVYTDYDFTRVNGQLGADQLAWLVLVDNPEHNGRGDFALEGRCVSEQGPEMHTFSGIGIYRPELFFGVTRGSKAKLAPLLREAMRSGKVGGEYFGGRWVDVGTPQRLEELDRNLNEA</sequence>
<dbReference type="CDD" id="cd06422">
    <property type="entry name" value="NTP_transferase_like_1"/>
    <property type="match status" value="1"/>
</dbReference>
<dbReference type="Gene3D" id="3.90.550.10">
    <property type="entry name" value="Spore Coat Polysaccharide Biosynthesis Protein SpsA, Chain A"/>
    <property type="match status" value="1"/>
</dbReference>
<organism evidence="4 5">
    <name type="scientific">Novimethylophilus kurashikiensis</name>
    <dbReference type="NCBI Taxonomy" id="1825523"/>
    <lineage>
        <taxon>Bacteria</taxon>
        <taxon>Pseudomonadati</taxon>
        <taxon>Pseudomonadota</taxon>
        <taxon>Betaproteobacteria</taxon>
        <taxon>Nitrosomonadales</taxon>
        <taxon>Methylophilaceae</taxon>
        <taxon>Novimethylophilus</taxon>
    </lineage>
</organism>
<evidence type="ECO:0000313" key="4">
    <source>
        <dbReference type="EMBL" id="GBG15603.1"/>
    </source>
</evidence>
<keyword evidence="2 4" id="KW-0548">Nucleotidyltransferase</keyword>
<dbReference type="GO" id="GO:0016779">
    <property type="term" value="F:nucleotidyltransferase activity"/>
    <property type="evidence" value="ECO:0007669"/>
    <property type="project" value="UniProtKB-KW"/>
</dbReference>
<keyword evidence="5" id="KW-1185">Reference proteome</keyword>
<dbReference type="InterPro" id="IPR005835">
    <property type="entry name" value="NTP_transferase_dom"/>
</dbReference>
<name>A0A2R5FGJ7_9PROT</name>
<comment type="caution">
    <text evidence="4">The sequence shown here is derived from an EMBL/GenBank/DDBJ whole genome shotgun (WGS) entry which is preliminary data.</text>
</comment>
<dbReference type="InterPro" id="IPR029044">
    <property type="entry name" value="Nucleotide-diphossugar_trans"/>
</dbReference>
<dbReference type="RefSeq" id="WP_109016747.1">
    <property type="nucleotide sequence ID" value="NZ_BDOQ01000019.1"/>
</dbReference>
<keyword evidence="1 4" id="KW-0808">Transferase</keyword>
<dbReference type="Pfam" id="PF00483">
    <property type="entry name" value="NTP_transferase"/>
    <property type="match status" value="1"/>
</dbReference>
<reference evidence="4 5" key="1">
    <citation type="journal article" date="2018" name="Environ. Microbiol.">
        <title>Isolation and genomic characterization of Novimethylophilus kurashikiensis gen. nov. sp. nov., a new lanthanide-dependent methylotrophic species of Methylophilaceae.</title>
        <authorList>
            <person name="Lv H."/>
            <person name="Sahin N."/>
            <person name="Tani A."/>
        </authorList>
    </citation>
    <scope>NUCLEOTIDE SEQUENCE [LARGE SCALE GENOMIC DNA]</scope>
    <source>
        <strain evidence="4 5">La2-4</strain>
    </source>
</reference>
<dbReference type="Proteomes" id="UP000245081">
    <property type="component" value="Unassembled WGS sequence"/>
</dbReference>
<protein>
    <submittedName>
        <fullName evidence="4">MurNAc alpha-1-phosphate uridylyltransferase</fullName>
        <ecNumber evidence="4">2.7.7.-</ecNumber>
    </submittedName>
</protein>
<evidence type="ECO:0000313" key="5">
    <source>
        <dbReference type="Proteomes" id="UP000245081"/>
    </source>
</evidence>
<accession>A0A2R5FGJ7</accession>
<dbReference type="AlphaFoldDB" id="A0A2R5FGJ7"/>
<evidence type="ECO:0000256" key="1">
    <source>
        <dbReference type="ARBA" id="ARBA00022679"/>
    </source>
</evidence>
<dbReference type="NCBIfam" id="NF045761">
    <property type="entry name" value="NAMPUrTaseMurU"/>
    <property type="match status" value="1"/>
</dbReference>
<dbReference type="InterPro" id="IPR050065">
    <property type="entry name" value="GlmU-like"/>
</dbReference>
<evidence type="ECO:0000259" key="3">
    <source>
        <dbReference type="Pfam" id="PF00483"/>
    </source>
</evidence>
<gene>
    <name evidence="4" type="primary">murU</name>
    <name evidence="4" type="ORF">NMK_3214</name>
</gene>